<organism evidence="1 2">
    <name type="scientific">Alteraurantiacibacter buctensis</name>
    <dbReference type="NCBI Taxonomy" id="1503981"/>
    <lineage>
        <taxon>Bacteria</taxon>
        <taxon>Pseudomonadati</taxon>
        <taxon>Pseudomonadota</taxon>
        <taxon>Alphaproteobacteria</taxon>
        <taxon>Sphingomonadales</taxon>
        <taxon>Erythrobacteraceae</taxon>
        <taxon>Alteraurantiacibacter</taxon>
    </lineage>
</organism>
<sequence>MARPTPSLAPDYAAWSNLWFDGWTLWWDAAAVMWLRSARMAGGGPLAAREGQRMVAEKAAANAELAALLLTGGLTSPQAAATTAVRTYGRTVRANRRRLEG</sequence>
<evidence type="ECO:0000313" key="1">
    <source>
        <dbReference type="EMBL" id="MXO73126.1"/>
    </source>
</evidence>
<dbReference type="OrthoDB" id="7432973at2"/>
<dbReference type="AlphaFoldDB" id="A0A844Z1K7"/>
<evidence type="ECO:0000313" key="2">
    <source>
        <dbReference type="Proteomes" id="UP000466966"/>
    </source>
</evidence>
<gene>
    <name evidence="1" type="ORF">GRI99_15970</name>
</gene>
<proteinExistence type="predicted"/>
<dbReference type="EMBL" id="WTYV01000007">
    <property type="protein sequence ID" value="MXO73126.1"/>
    <property type="molecule type" value="Genomic_DNA"/>
</dbReference>
<comment type="caution">
    <text evidence="1">The sequence shown here is derived from an EMBL/GenBank/DDBJ whole genome shotgun (WGS) entry which is preliminary data.</text>
</comment>
<keyword evidence="2" id="KW-1185">Reference proteome</keyword>
<accession>A0A844Z1K7</accession>
<dbReference type="Proteomes" id="UP000466966">
    <property type="component" value="Unassembled WGS sequence"/>
</dbReference>
<protein>
    <submittedName>
        <fullName evidence="1">Uncharacterized protein</fullName>
    </submittedName>
</protein>
<reference evidence="1 2" key="1">
    <citation type="submission" date="2019-12" db="EMBL/GenBank/DDBJ databases">
        <title>Genomic-based taxomic classification of the family Erythrobacteraceae.</title>
        <authorList>
            <person name="Xu L."/>
        </authorList>
    </citation>
    <scope>NUCLEOTIDE SEQUENCE [LARGE SCALE GENOMIC DNA]</scope>
    <source>
        <strain evidence="1 2">M0322</strain>
    </source>
</reference>
<dbReference type="RefSeq" id="WP_160773051.1">
    <property type="nucleotide sequence ID" value="NZ_WTYV01000007.1"/>
</dbReference>
<name>A0A844Z1K7_9SPHN</name>